<dbReference type="GO" id="GO:0000920">
    <property type="term" value="P:septum digestion after cytokinesis"/>
    <property type="evidence" value="ECO:0007669"/>
    <property type="project" value="EnsemblFungi"/>
</dbReference>
<feature type="domain" description="Chitin synthase N-terminal" evidence="12">
    <location>
        <begin position="363"/>
        <end position="436"/>
    </location>
</feature>
<feature type="compositionally biased region" description="Low complexity" evidence="10">
    <location>
        <begin position="12"/>
        <end position="29"/>
    </location>
</feature>
<evidence type="ECO:0000313" key="13">
    <source>
        <dbReference type="EMBL" id="CCK70784.1"/>
    </source>
</evidence>
<comment type="subcellular location">
    <subcellularLocation>
        <location evidence="1">Cell membrane</location>
        <topology evidence="1">Multi-pass membrane protein</topology>
    </subcellularLocation>
</comment>
<keyword evidence="9" id="KW-0961">Cell wall biogenesis/degradation</keyword>
<evidence type="ECO:0000256" key="9">
    <source>
        <dbReference type="ARBA" id="ARBA00023316"/>
    </source>
</evidence>
<evidence type="ECO:0000256" key="6">
    <source>
        <dbReference type="ARBA" id="ARBA00022692"/>
    </source>
</evidence>
<keyword evidence="5" id="KW-0808">Transferase</keyword>
<evidence type="ECO:0000256" key="1">
    <source>
        <dbReference type="ARBA" id="ARBA00004651"/>
    </source>
</evidence>
<dbReference type="EMBL" id="HE978319">
    <property type="protein sequence ID" value="CCK70784.1"/>
    <property type="molecule type" value="Genomic_DNA"/>
</dbReference>
<evidence type="ECO:0000256" key="7">
    <source>
        <dbReference type="ARBA" id="ARBA00022989"/>
    </source>
</evidence>
<feature type="transmembrane region" description="Helical" evidence="11">
    <location>
        <begin position="904"/>
        <end position="925"/>
    </location>
</feature>
<dbReference type="GO" id="GO:0030428">
    <property type="term" value="C:cell septum"/>
    <property type="evidence" value="ECO:0007669"/>
    <property type="project" value="TreeGrafter"/>
</dbReference>
<dbReference type="SUPFAM" id="SSF53448">
    <property type="entry name" value="Nucleotide-diphospho-sugar transferases"/>
    <property type="match status" value="1"/>
</dbReference>
<evidence type="ECO:0000256" key="2">
    <source>
        <dbReference type="ARBA" id="ARBA00012543"/>
    </source>
</evidence>
<dbReference type="RefSeq" id="XP_022465030.1">
    <property type="nucleotide sequence ID" value="XM_022608544.1"/>
</dbReference>
<evidence type="ECO:0000256" key="11">
    <source>
        <dbReference type="SAM" id="Phobius"/>
    </source>
</evidence>
<feature type="region of interest" description="Disordered" evidence="10">
    <location>
        <begin position="1"/>
        <end position="29"/>
    </location>
</feature>
<accession>J7S757</accession>
<feature type="transmembrane region" description="Helical" evidence="11">
    <location>
        <begin position="931"/>
        <end position="951"/>
    </location>
</feature>
<dbReference type="AlphaFoldDB" id="J7S757"/>
<feature type="compositionally biased region" description="Low complexity" evidence="10">
    <location>
        <begin position="48"/>
        <end position="64"/>
    </location>
</feature>
<dbReference type="STRING" id="1071383.J7S757"/>
<evidence type="ECO:0000256" key="4">
    <source>
        <dbReference type="ARBA" id="ARBA00022676"/>
    </source>
</evidence>
<dbReference type="OrthoDB" id="26569at2759"/>
<keyword evidence="8 11" id="KW-0472">Membrane</keyword>
<feature type="transmembrane region" description="Helical" evidence="11">
    <location>
        <begin position="784"/>
        <end position="808"/>
    </location>
</feature>
<evidence type="ECO:0000256" key="10">
    <source>
        <dbReference type="SAM" id="MobiDB-lite"/>
    </source>
</evidence>
<keyword evidence="7 11" id="KW-1133">Transmembrane helix</keyword>
<dbReference type="GO" id="GO:0005886">
    <property type="term" value="C:plasma membrane"/>
    <property type="evidence" value="ECO:0007669"/>
    <property type="project" value="UniProtKB-SubCell"/>
</dbReference>
<feature type="region of interest" description="Disordered" evidence="10">
    <location>
        <begin position="48"/>
        <end position="76"/>
    </location>
</feature>
<reference evidence="13 14" key="1">
    <citation type="journal article" date="2011" name="Proc. Natl. Acad. Sci. U.S.A.">
        <title>Evolutionary erosion of yeast sex chromosomes by mating-type switching accidents.</title>
        <authorList>
            <person name="Gordon J.L."/>
            <person name="Armisen D."/>
            <person name="Proux-Wera E."/>
            <person name="Oheigeartaigh S.S."/>
            <person name="Byrne K.P."/>
            <person name="Wolfe K.H."/>
        </authorList>
    </citation>
    <scope>NUCLEOTIDE SEQUENCE [LARGE SCALE GENOMIC DNA]</scope>
    <source>
        <strain evidence="14">ATCC MYA-139 / BCRC 22969 / CBS 8797 / CCRC 22969 / KCTC 17520 / NBRC 10181 / NCYC 3082</strain>
    </source>
</reference>
<dbReference type="EC" id="2.4.1.16" evidence="2"/>
<dbReference type="InterPro" id="IPR029044">
    <property type="entry name" value="Nucleotide-diphossugar_trans"/>
</dbReference>
<evidence type="ECO:0000259" key="12">
    <source>
        <dbReference type="Pfam" id="PF08407"/>
    </source>
</evidence>
<dbReference type="GO" id="GO:0045009">
    <property type="term" value="C:chitosome"/>
    <property type="evidence" value="ECO:0007669"/>
    <property type="project" value="EnsemblFungi"/>
</dbReference>
<dbReference type="Proteomes" id="UP000006310">
    <property type="component" value="Chromosome 6"/>
</dbReference>
<dbReference type="eggNOG" id="KOG2571">
    <property type="taxonomic scope" value="Eukaryota"/>
</dbReference>
<reference evidence="14" key="2">
    <citation type="submission" date="2012-08" db="EMBL/GenBank/DDBJ databases">
        <title>Genome sequence of Kazachstania naganishii.</title>
        <authorList>
            <person name="Gordon J.L."/>
            <person name="Armisen D."/>
            <person name="Proux-Wera E."/>
            <person name="OhEigeartaigh S.S."/>
            <person name="Byrne K.P."/>
            <person name="Wolfe K.H."/>
        </authorList>
    </citation>
    <scope>NUCLEOTIDE SEQUENCE [LARGE SCALE GENOMIC DNA]</scope>
    <source>
        <strain evidence="14">ATCC MYA-139 / BCRC 22969 / CBS 8797 / CCRC 22969 / KCTC 17520 / NBRC 10181 / NCYC 3082</strain>
    </source>
</reference>
<keyword evidence="3" id="KW-1003">Cell membrane</keyword>
<dbReference type="InterPro" id="IPR004835">
    <property type="entry name" value="Chitin_synth"/>
</dbReference>
<keyword evidence="4" id="KW-0328">Glycosyltransferase</keyword>
<feature type="transmembrane region" description="Helical" evidence="11">
    <location>
        <begin position="820"/>
        <end position="841"/>
    </location>
</feature>
<proteinExistence type="predicted"/>
<dbReference type="CDD" id="cd04190">
    <property type="entry name" value="Chitin_synth_C"/>
    <property type="match status" value="1"/>
</dbReference>
<gene>
    <name evidence="13" type="primary">KNAG0F01160</name>
    <name evidence="13" type="ordered locus">KNAG_0F01160</name>
</gene>
<dbReference type="GO" id="GO:0006031">
    <property type="term" value="P:chitin biosynthetic process"/>
    <property type="evidence" value="ECO:0007669"/>
    <property type="project" value="EnsemblFungi"/>
</dbReference>
<feature type="transmembrane region" description="Helical" evidence="11">
    <location>
        <begin position="1030"/>
        <end position="1048"/>
    </location>
</feature>
<dbReference type="HOGENOM" id="CLU_004760_3_1_1"/>
<feature type="transmembrane region" description="Helical" evidence="11">
    <location>
        <begin position="853"/>
        <end position="877"/>
    </location>
</feature>
<feature type="transmembrane region" description="Helical" evidence="11">
    <location>
        <begin position="1082"/>
        <end position="1107"/>
    </location>
</feature>
<evidence type="ECO:0000256" key="3">
    <source>
        <dbReference type="ARBA" id="ARBA00022475"/>
    </source>
</evidence>
<dbReference type="Pfam" id="PF08407">
    <property type="entry name" value="Chitin_synth_1N"/>
    <property type="match status" value="1"/>
</dbReference>
<dbReference type="KEGG" id="kng:KNAG_0F01160"/>
<organism evidence="13 14">
    <name type="scientific">Huiozyma naganishii (strain ATCC MYA-139 / BCRC 22969 / CBS 8797 / KCTC 17520 / NBRC 10181 / NCYC 3082 / Yp74L-3)</name>
    <name type="common">Yeast</name>
    <name type="synonym">Kazachstania naganishii</name>
    <dbReference type="NCBI Taxonomy" id="1071383"/>
    <lineage>
        <taxon>Eukaryota</taxon>
        <taxon>Fungi</taxon>
        <taxon>Dikarya</taxon>
        <taxon>Ascomycota</taxon>
        <taxon>Saccharomycotina</taxon>
        <taxon>Saccharomycetes</taxon>
        <taxon>Saccharomycetales</taxon>
        <taxon>Saccharomycetaceae</taxon>
        <taxon>Huiozyma</taxon>
    </lineage>
</organism>
<evidence type="ECO:0000313" key="14">
    <source>
        <dbReference type="Proteomes" id="UP000006310"/>
    </source>
</evidence>
<keyword evidence="14" id="KW-1185">Reference proteome</keyword>
<keyword evidence="6 11" id="KW-0812">Transmembrane</keyword>
<dbReference type="OMA" id="AWILHYV"/>
<dbReference type="InterPro" id="IPR013616">
    <property type="entry name" value="Chitin_synth_N"/>
</dbReference>
<dbReference type="PANTHER" id="PTHR22914">
    <property type="entry name" value="CHITIN SYNTHASE"/>
    <property type="match status" value="1"/>
</dbReference>
<dbReference type="GO" id="GO:0030476">
    <property type="term" value="P:ascospore wall assembly"/>
    <property type="evidence" value="ECO:0007669"/>
    <property type="project" value="EnsemblFungi"/>
</dbReference>
<evidence type="ECO:0000256" key="8">
    <source>
        <dbReference type="ARBA" id="ARBA00023136"/>
    </source>
</evidence>
<protein>
    <recommendedName>
        <fullName evidence="2">chitin synthase</fullName>
        <ecNumber evidence="2">2.4.1.16</ecNumber>
    </recommendedName>
</protein>
<dbReference type="GO" id="GO:0004100">
    <property type="term" value="F:chitin synthase activity"/>
    <property type="evidence" value="ECO:0007669"/>
    <property type="project" value="UniProtKB-EC"/>
</dbReference>
<name>J7S757_HUIN7</name>
<evidence type="ECO:0000256" key="5">
    <source>
        <dbReference type="ARBA" id="ARBA00022679"/>
    </source>
</evidence>
<sequence>MSYYNTNDRSNDSNYNSHGNNGSGYNQWNQYNNQHVQQNYQDYHQYHQYHQQQQQQVYDSSYGYEPSADDVTPTEPLSYEQHPYNTSLPRNFTTVENQYDSFIVHGNGRMGRPAPPVIPSNSRIQTPPTAYNETFVQPNHTPMPNEAHMFQVPSINVIQTPSDFTQDSTIDLVNTQNRQQHQYGEDNYHQQPDGTYSGNNSVTNFRSSTALSNTPSDVSNNDETYPILNNYSQQHLYNDANNTNSASVDLEDSYIDQNGDDYQINSYLGRDGEVIDPYSGGLLAIYDNKDDDSEFSNELDKEYRDLGDYSDANTINKLAAVKSRSLLSSTSSSSALNAPLLEQDMGDSSESTKRNLPRRATTKIRKFKLFRGNFVFDSPISASLLDRYSLAVDKENVLSNEFKFMRYQAITCGPQELAMKNFTVRQLKYMRPRETELMIVITMYNEDHVLLGRTLKGVMDNIKYMVKRTRSSTWGPDAWKKIVVCVVSDGRSKINEKSLALLSALGCYQDGFAKDEINDQKVAMHMYEHTTMMNISSVDENGIELVCNQSTVPVQLLFALKEQNQKKINSHRWAFEGFAELLQPRIVTLLDAGTMPGKDSIYELWREFRSPIVGGACGEIKTFLGKGFTKLVNPLIASQNFEYKMSNILDKTTESNFGFITVLPGAFSAYRFEAVRGQPLEKYFYGEGLEDKGFNFFSSNMYLAEDRILCFEIVTKKHSNWVLKYCRSSYASTDVPERVPEFILQRRRWLNGSFFAAVYSFCHVHRVWTSGHNVFRKLWLTFEFLYLLFNTIISWFSLSSFFLVFRILSLSIALKYHKVYGVLSVVFLWLYGVSIFSTFILSLGNKPKSTEKYYVLNFLFFAVLMCYMLFCSIFMAVKSFEDILDGPHITFEGLITKRTFRDMVISMGSTYVLYFASSIIYLQPWHMITSFVQYILLSPSYINVLNIYAFCNVHDLSWGTKGSVSKSSLGKITSKEDGTFKMEVLVSNAEIQANYNKFMEILNDNSTPEDSGDSLSYEEKKTGYYANVRALVIIFWVMTNFGVVAAVLETGGIGDYLSMRHGNAGELDQQFQKPLLTANATVYFTIILWLVALSAVIRFFGCAAYMSNRFFNRLFRK</sequence>
<dbReference type="Pfam" id="PF01644">
    <property type="entry name" value="Chitin_synth_1"/>
    <property type="match status" value="1"/>
</dbReference>
<dbReference type="GeneID" id="34526499"/>
<dbReference type="PANTHER" id="PTHR22914:SF9">
    <property type="entry name" value="CHITIN SYNTHASE 1"/>
    <property type="match status" value="1"/>
</dbReference>